<keyword evidence="2" id="KW-1185">Reference proteome</keyword>
<gene>
    <name evidence="1" type="ORF">DPMN_186229</name>
</gene>
<accession>A0A9D4I803</accession>
<comment type="caution">
    <text evidence="1">The sequence shown here is derived from an EMBL/GenBank/DDBJ whole genome shotgun (WGS) entry which is preliminary data.</text>
</comment>
<dbReference type="AlphaFoldDB" id="A0A9D4I803"/>
<reference evidence="1" key="1">
    <citation type="journal article" date="2019" name="bioRxiv">
        <title>The Genome of the Zebra Mussel, Dreissena polymorpha: A Resource for Invasive Species Research.</title>
        <authorList>
            <person name="McCartney M.A."/>
            <person name="Auch B."/>
            <person name="Kono T."/>
            <person name="Mallez S."/>
            <person name="Zhang Y."/>
            <person name="Obille A."/>
            <person name="Becker A."/>
            <person name="Abrahante J.E."/>
            <person name="Garbe J."/>
            <person name="Badalamenti J.P."/>
            <person name="Herman A."/>
            <person name="Mangelson H."/>
            <person name="Liachko I."/>
            <person name="Sullivan S."/>
            <person name="Sone E.D."/>
            <person name="Koren S."/>
            <person name="Silverstein K.A.T."/>
            <person name="Beckman K.B."/>
            <person name="Gohl D.M."/>
        </authorList>
    </citation>
    <scope>NUCLEOTIDE SEQUENCE</scope>
    <source>
        <strain evidence="1">Duluth1</strain>
        <tissue evidence="1">Whole animal</tissue>
    </source>
</reference>
<sequence length="72" mass="8250">MFIQRAGRGLEYWSLASQSELFDAWCAEQTKDITSYTLDAYCKKIWSHQCNGMVPAQSDRKFVGSIQIQRGV</sequence>
<proteinExistence type="predicted"/>
<name>A0A9D4I803_DREPO</name>
<organism evidence="1 2">
    <name type="scientific">Dreissena polymorpha</name>
    <name type="common">Zebra mussel</name>
    <name type="synonym">Mytilus polymorpha</name>
    <dbReference type="NCBI Taxonomy" id="45954"/>
    <lineage>
        <taxon>Eukaryota</taxon>
        <taxon>Metazoa</taxon>
        <taxon>Spiralia</taxon>
        <taxon>Lophotrochozoa</taxon>
        <taxon>Mollusca</taxon>
        <taxon>Bivalvia</taxon>
        <taxon>Autobranchia</taxon>
        <taxon>Heteroconchia</taxon>
        <taxon>Euheterodonta</taxon>
        <taxon>Imparidentia</taxon>
        <taxon>Neoheterodontei</taxon>
        <taxon>Myida</taxon>
        <taxon>Dreissenoidea</taxon>
        <taxon>Dreissenidae</taxon>
        <taxon>Dreissena</taxon>
    </lineage>
</organism>
<dbReference type="EMBL" id="JAIWYP010000010">
    <property type="protein sequence ID" value="KAH3751660.1"/>
    <property type="molecule type" value="Genomic_DNA"/>
</dbReference>
<reference evidence="1" key="2">
    <citation type="submission" date="2020-11" db="EMBL/GenBank/DDBJ databases">
        <authorList>
            <person name="McCartney M.A."/>
            <person name="Auch B."/>
            <person name="Kono T."/>
            <person name="Mallez S."/>
            <person name="Becker A."/>
            <person name="Gohl D.M."/>
            <person name="Silverstein K.A.T."/>
            <person name="Koren S."/>
            <person name="Bechman K.B."/>
            <person name="Herman A."/>
            <person name="Abrahante J.E."/>
            <person name="Garbe J."/>
        </authorList>
    </citation>
    <scope>NUCLEOTIDE SEQUENCE</scope>
    <source>
        <strain evidence="1">Duluth1</strain>
        <tissue evidence="1">Whole animal</tissue>
    </source>
</reference>
<evidence type="ECO:0000313" key="2">
    <source>
        <dbReference type="Proteomes" id="UP000828390"/>
    </source>
</evidence>
<evidence type="ECO:0000313" key="1">
    <source>
        <dbReference type="EMBL" id="KAH3751660.1"/>
    </source>
</evidence>
<protein>
    <submittedName>
        <fullName evidence="1">Uncharacterized protein</fullName>
    </submittedName>
</protein>
<dbReference type="Proteomes" id="UP000828390">
    <property type="component" value="Unassembled WGS sequence"/>
</dbReference>